<feature type="signal peptide" evidence="2">
    <location>
        <begin position="1"/>
        <end position="22"/>
    </location>
</feature>
<organism evidence="3 4">
    <name type="scientific">Alicyclobacillus tolerans</name>
    <dbReference type="NCBI Taxonomy" id="90970"/>
    <lineage>
        <taxon>Bacteria</taxon>
        <taxon>Bacillati</taxon>
        <taxon>Bacillota</taxon>
        <taxon>Bacilli</taxon>
        <taxon>Bacillales</taxon>
        <taxon>Alicyclobacillaceae</taxon>
        <taxon>Alicyclobacillus</taxon>
    </lineage>
</organism>
<dbReference type="EMBL" id="JAURUO010000030">
    <property type="protein sequence ID" value="MDP9729918.1"/>
    <property type="molecule type" value="Genomic_DNA"/>
</dbReference>
<evidence type="ECO:0000313" key="4">
    <source>
        <dbReference type="Proteomes" id="UP001229209"/>
    </source>
</evidence>
<evidence type="ECO:0000313" key="3">
    <source>
        <dbReference type="EMBL" id="MDP9729918.1"/>
    </source>
</evidence>
<protein>
    <recommendedName>
        <fullName evidence="5">Lipoprotein</fullName>
    </recommendedName>
</protein>
<sequence>MQKRIWGLTASMLALTCLTVTGCGSQIQSHFQSTTSNSSGQNKIATQSGNTTSLKTKAHLKKSTSLPSNVMNSKYSNNNNMNTLSATELANYANTHGPMPFNSKNIHRSVPNQNLSIFGSYIVTKNNSKFNSNSFKMVDFWNGTLKDQVFALEIAKQTGGSKYIVGLDYGKKSEAFVFPNRIWITNFTGDYVVFYVPSPAQGNPVYALNLYNGTLLPNQTVSSNMVKEMSGIRMGGYSLEIAGLSKSYPVFQ</sequence>
<comment type="caution">
    <text evidence="3">The sequence shown here is derived from an EMBL/GenBank/DDBJ whole genome shotgun (WGS) entry which is preliminary data.</text>
</comment>
<proteinExistence type="predicted"/>
<name>A0ABT9M085_9BACL</name>
<keyword evidence="2" id="KW-0732">Signal</keyword>
<feature type="chain" id="PRO_5046077597" description="Lipoprotein" evidence="2">
    <location>
        <begin position="23"/>
        <end position="252"/>
    </location>
</feature>
<evidence type="ECO:0000256" key="1">
    <source>
        <dbReference type="SAM" id="MobiDB-lite"/>
    </source>
</evidence>
<feature type="compositionally biased region" description="Polar residues" evidence="1">
    <location>
        <begin position="32"/>
        <end position="55"/>
    </location>
</feature>
<dbReference type="Proteomes" id="UP001229209">
    <property type="component" value="Unassembled WGS sequence"/>
</dbReference>
<keyword evidence="4" id="KW-1185">Reference proteome</keyword>
<evidence type="ECO:0008006" key="5">
    <source>
        <dbReference type="Google" id="ProtNLM"/>
    </source>
</evidence>
<reference evidence="3 4" key="1">
    <citation type="submission" date="2023-07" db="EMBL/GenBank/DDBJ databases">
        <title>Genomic Encyclopedia of Type Strains, Phase IV (KMG-IV): sequencing the most valuable type-strain genomes for metagenomic binning, comparative biology and taxonomic classification.</title>
        <authorList>
            <person name="Goeker M."/>
        </authorList>
    </citation>
    <scope>NUCLEOTIDE SEQUENCE [LARGE SCALE GENOMIC DNA]</scope>
    <source>
        <strain evidence="3 4">DSM 25924</strain>
    </source>
</reference>
<feature type="region of interest" description="Disordered" evidence="1">
    <location>
        <begin position="32"/>
        <end position="63"/>
    </location>
</feature>
<gene>
    <name evidence="3" type="ORF">J2S04_002895</name>
</gene>
<evidence type="ECO:0000256" key="2">
    <source>
        <dbReference type="SAM" id="SignalP"/>
    </source>
</evidence>
<dbReference type="PROSITE" id="PS51257">
    <property type="entry name" value="PROKAR_LIPOPROTEIN"/>
    <property type="match status" value="1"/>
</dbReference>
<dbReference type="RefSeq" id="WP_306955737.1">
    <property type="nucleotide sequence ID" value="NZ_JAURUO010000030.1"/>
</dbReference>
<accession>A0ABT9M085</accession>